<gene>
    <name evidence="8" type="ORF">HMPREF0766_12712</name>
</gene>
<dbReference type="Proteomes" id="UP000006258">
    <property type="component" value="Unassembled WGS sequence"/>
</dbReference>
<keyword evidence="4" id="KW-0472">Membrane</keyword>
<dbReference type="EMBL" id="ACHA02000011">
    <property type="protein sequence ID" value="EFK57639.1"/>
    <property type="molecule type" value="Genomic_DNA"/>
</dbReference>
<proteinExistence type="inferred from homology"/>
<dbReference type="eggNOG" id="COG0614">
    <property type="taxonomic scope" value="Bacteria"/>
</dbReference>
<evidence type="ECO:0000259" key="6">
    <source>
        <dbReference type="Pfam" id="PF07980"/>
    </source>
</evidence>
<comment type="subcellular location">
    <subcellularLocation>
        <location evidence="1">Cell outer membrane</location>
    </subcellularLocation>
</comment>
<evidence type="ECO:0000256" key="3">
    <source>
        <dbReference type="ARBA" id="ARBA00022729"/>
    </source>
</evidence>
<evidence type="ECO:0000256" key="2">
    <source>
        <dbReference type="ARBA" id="ARBA00006275"/>
    </source>
</evidence>
<organism evidence="8 9">
    <name type="scientific">Sphingobacterium spiritivorum ATCC 33861</name>
    <dbReference type="NCBI Taxonomy" id="525373"/>
    <lineage>
        <taxon>Bacteria</taxon>
        <taxon>Pseudomonadati</taxon>
        <taxon>Bacteroidota</taxon>
        <taxon>Sphingobacteriia</taxon>
        <taxon>Sphingobacteriales</taxon>
        <taxon>Sphingobacteriaceae</taxon>
        <taxon>Sphingobacterium</taxon>
    </lineage>
</organism>
<feature type="domain" description="RagB/SusD" evidence="6">
    <location>
        <begin position="331"/>
        <end position="641"/>
    </location>
</feature>
<sequence length="641" mass="73063">MMSVMKIFNKTILVVVTFISLSLSTGCKKYLDVSDEIAESLTLEQVFENPVLIRRWHGGLFSCITEYSSIGMNDQTGFAGVWVPMASETTLSANGFWPMISGFTAAGAYFQRWSTLYRIIRDANIFIARVAPRGGVNDQYVLSEQEVKRMKAEAKFLIAYSYFSLFELYGPVPLVTEILDPQSKELDFPRASVDETVAYIDQLLVEAVQSGDLPETLIKNSNVTGNDKYNLNEIVRPTVTAALALRAKLAVYAASPVFNGGYQETLTLANPDGKALFRAYDREKWVTAKKRLEELFANTTKNGHKLFKAYTNGVFDADQSVYQLFQIYNDEILWATGKNTYNGSTAQDENTNPRDMFVGWAYIGVSQNAVDAFFVKDGLTIEESSLYREDGFTDVMNPCNENKRIDKNVFNMYANREPRFYAGIAYQGKSWSIQPPGRPDYTIGFARGQGTDNSSADNPRTGYLPAKFKNRQILFTDGYPWNWARPSILLRLADFYLYYAEVCNEVDANDPNVITYLDLVRERAGIPGYRQLAADGKKNIIGNQAMQRKMIQRERRVELFAEGQRFFDIRRWMVADDKDEDPRLFYAMNMNGYSNRPVGAADSYFTRVLLERRAWTRALYLYPIPQFDILRSKLLVQNPLW</sequence>
<evidence type="ECO:0000256" key="4">
    <source>
        <dbReference type="ARBA" id="ARBA00023136"/>
    </source>
</evidence>
<evidence type="ECO:0000256" key="5">
    <source>
        <dbReference type="ARBA" id="ARBA00023237"/>
    </source>
</evidence>
<comment type="similarity">
    <text evidence="2">Belongs to the SusD family.</text>
</comment>
<accession>D7VNZ2</accession>
<protein>
    <submittedName>
        <fullName evidence="8">SusD family protein</fullName>
    </submittedName>
</protein>
<keyword evidence="5" id="KW-0998">Cell outer membrane</keyword>
<keyword evidence="3" id="KW-0732">Signal</keyword>
<comment type="caution">
    <text evidence="8">The sequence shown here is derived from an EMBL/GenBank/DDBJ whole genome shotgun (WGS) entry which is preliminary data.</text>
</comment>
<dbReference type="Pfam" id="PF14322">
    <property type="entry name" value="SusD-like_3"/>
    <property type="match status" value="1"/>
</dbReference>
<feature type="domain" description="SusD-like N-terminal" evidence="7">
    <location>
        <begin position="102"/>
        <end position="209"/>
    </location>
</feature>
<evidence type="ECO:0000259" key="7">
    <source>
        <dbReference type="Pfam" id="PF14322"/>
    </source>
</evidence>
<dbReference type="HOGENOM" id="CLU_015553_0_3_10"/>
<dbReference type="InterPro" id="IPR011990">
    <property type="entry name" value="TPR-like_helical_dom_sf"/>
</dbReference>
<keyword evidence="9" id="KW-1185">Reference proteome</keyword>
<evidence type="ECO:0000313" key="8">
    <source>
        <dbReference type="EMBL" id="EFK57639.1"/>
    </source>
</evidence>
<name>D7VNZ2_SPHSI</name>
<dbReference type="AlphaFoldDB" id="D7VNZ2"/>
<reference evidence="8" key="1">
    <citation type="submission" date="2010-07" db="EMBL/GenBank/DDBJ databases">
        <authorList>
            <person name="Muzny D."/>
            <person name="Qin X."/>
            <person name="Buhay C."/>
            <person name="Dugan-Rocha S."/>
            <person name="Ding Y."/>
            <person name="Chen G."/>
            <person name="Hawes A."/>
            <person name="Holder M."/>
            <person name="Jhangiani S."/>
            <person name="Johnson A."/>
            <person name="Khan Z."/>
            <person name="Li Z."/>
            <person name="Liu W."/>
            <person name="Liu X."/>
            <person name="Perez L."/>
            <person name="Shen H."/>
            <person name="Wang Q."/>
            <person name="Watt J."/>
            <person name="Xi L."/>
            <person name="Xin Y."/>
            <person name="Zhou J."/>
            <person name="Deng J."/>
            <person name="Jiang H."/>
            <person name="Liu Y."/>
            <person name="Qu J."/>
            <person name="Song X.-Z."/>
            <person name="Zhang L."/>
            <person name="Villasana D."/>
            <person name="Johnson A."/>
            <person name="Liu J."/>
            <person name="Liyanage D."/>
            <person name="Lorensuhewa L."/>
            <person name="Robinson T."/>
            <person name="Song A."/>
            <person name="Song B.-B."/>
            <person name="Dinh H."/>
            <person name="Thornton R."/>
            <person name="Coyle M."/>
            <person name="Francisco L."/>
            <person name="Jackson L."/>
            <person name="Javaid M."/>
            <person name="Korchina V."/>
            <person name="Kovar C."/>
            <person name="Mata R."/>
            <person name="Mathew T."/>
            <person name="Ngo R."/>
            <person name="Nguyen L."/>
            <person name="Nguyen N."/>
            <person name="Okwuonu G."/>
            <person name="Ongeri F."/>
            <person name="Pham C."/>
            <person name="Simmons D."/>
            <person name="Wilczek-Boney K."/>
            <person name="Hale W."/>
            <person name="Jakkamsetti A."/>
            <person name="Pham P."/>
            <person name="Ruth R."/>
            <person name="San Lucas F."/>
            <person name="Warren J."/>
            <person name="Zhang J."/>
            <person name="Zhao Z."/>
            <person name="Zhou C."/>
            <person name="Zhu D."/>
            <person name="Lee S."/>
            <person name="Bess C."/>
            <person name="Blankenburg K."/>
            <person name="Forbes L."/>
            <person name="Fu Q."/>
            <person name="Gubbala S."/>
            <person name="Hirani K."/>
            <person name="Jayaseelan J.C."/>
            <person name="Lara F."/>
            <person name="Munidasa M."/>
            <person name="Palculict T."/>
            <person name="Patil S."/>
            <person name="Pu L.-L."/>
            <person name="Saada N."/>
            <person name="Tang L."/>
            <person name="Weissenberger G."/>
            <person name="Zhu Y."/>
            <person name="Hemphill L."/>
            <person name="Shang Y."/>
            <person name="Youmans B."/>
            <person name="Ayvaz T."/>
            <person name="Ross M."/>
            <person name="Santibanez J."/>
            <person name="Aqrawi P."/>
            <person name="Gross S."/>
            <person name="Joshi V."/>
            <person name="Fowler G."/>
            <person name="Nazareth L."/>
            <person name="Reid J."/>
            <person name="Worley K."/>
            <person name="Petrosino J."/>
            <person name="Highlander S."/>
            <person name="Gibbs R."/>
        </authorList>
    </citation>
    <scope>NUCLEOTIDE SEQUENCE [LARGE SCALE GENOMIC DNA]</scope>
    <source>
        <strain evidence="8">ATCC 33861</strain>
    </source>
</reference>
<dbReference type="GO" id="GO:0009279">
    <property type="term" value="C:cell outer membrane"/>
    <property type="evidence" value="ECO:0007669"/>
    <property type="project" value="UniProtKB-SubCell"/>
</dbReference>
<dbReference type="SUPFAM" id="SSF48452">
    <property type="entry name" value="TPR-like"/>
    <property type="match status" value="1"/>
</dbReference>
<dbReference type="STRING" id="525373.HMPREF0766_12712"/>
<dbReference type="InterPro" id="IPR033985">
    <property type="entry name" value="SusD-like_N"/>
</dbReference>
<evidence type="ECO:0000313" key="9">
    <source>
        <dbReference type="Proteomes" id="UP000006258"/>
    </source>
</evidence>
<evidence type="ECO:0000256" key="1">
    <source>
        <dbReference type="ARBA" id="ARBA00004442"/>
    </source>
</evidence>
<dbReference type="InterPro" id="IPR012944">
    <property type="entry name" value="SusD_RagB_dom"/>
</dbReference>
<dbReference type="Gene3D" id="1.25.40.390">
    <property type="match status" value="1"/>
</dbReference>
<dbReference type="PROSITE" id="PS51257">
    <property type="entry name" value="PROKAR_LIPOPROTEIN"/>
    <property type="match status" value="1"/>
</dbReference>
<dbReference type="Pfam" id="PF07980">
    <property type="entry name" value="SusD_RagB"/>
    <property type="match status" value="1"/>
</dbReference>